<dbReference type="SUPFAM" id="SSF74650">
    <property type="entry name" value="Galactose mutarotase-like"/>
    <property type="match status" value="1"/>
</dbReference>
<dbReference type="CDD" id="cd09020">
    <property type="entry name" value="D-hex-6-P-epi_like"/>
    <property type="match status" value="1"/>
</dbReference>
<evidence type="ECO:0000256" key="12">
    <source>
        <dbReference type="ARBA" id="ARBA00022771"/>
    </source>
</evidence>
<evidence type="ECO:0000313" key="29">
    <source>
        <dbReference type="Proteomes" id="UP001212997"/>
    </source>
</evidence>
<evidence type="ECO:0000256" key="11">
    <source>
        <dbReference type="ARBA" id="ARBA00022763"/>
    </source>
</evidence>
<comment type="subcellular location">
    <subcellularLocation>
        <location evidence="3">Nucleus</location>
    </subcellularLocation>
</comment>
<evidence type="ECO:0000256" key="17">
    <source>
        <dbReference type="ARBA" id="ARBA00023125"/>
    </source>
</evidence>
<keyword evidence="19" id="KW-0539">Nucleus</keyword>
<evidence type="ECO:0000256" key="1">
    <source>
        <dbReference type="ARBA" id="ARBA00001096"/>
    </source>
</evidence>
<comment type="caution">
    <text evidence="28">The sequence shown here is derived from an EMBL/GenBank/DDBJ whole genome shotgun (WGS) entry which is preliminary data.</text>
</comment>
<dbReference type="InterPro" id="IPR017964">
    <property type="entry name" value="DNA-dir_DNA_pol_B_CS"/>
</dbReference>
<comment type="catalytic activity">
    <reaction evidence="1">
        <text>alpha-D-glucose 6-phosphate = beta-D-glucose 6-phosphate</text>
        <dbReference type="Rhea" id="RHEA:16249"/>
        <dbReference type="ChEBI" id="CHEBI:58225"/>
        <dbReference type="ChEBI" id="CHEBI:58247"/>
        <dbReference type="EC" id="5.1.3.15"/>
    </reaction>
</comment>
<dbReference type="GO" id="GO:0047938">
    <property type="term" value="F:glucose-6-phosphate 1-epimerase activity"/>
    <property type="evidence" value="ECO:0007669"/>
    <property type="project" value="UniProtKB-EC"/>
</dbReference>
<feature type="domain" description="DNA polymerase delta/zeta catalytic subunit N-terminal" evidence="26">
    <location>
        <begin position="359"/>
        <end position="440"/>
    </location>
</feature>
<evidence type="ECO:0000256" key="15">
    <source>
        <dbReference type="ARBA" id="ARBA00023004"/>
    </source>
</evidence>
<dbReference type="GO" id="GO:0003677">
    <property type="term" value="F:DNA binding"/>
    <property type="evidence" value="ECO:0007669"/>
    <property type="project" value="UniProtKB-KW"/>
</dbReference>
<feature type="region of interest" description="Disordered" evidence="23">
    <location>
        <begin position="788"/>
        <end position="823"/>
    </location>
</feature>
<protein>
    <recommendedName>
        <fullName evidence="22">DNA polymerase</fullName>
        <ecNumber evidence="22">2.7.7.7</ecNumber>
    </recommendedName>
</protein>
<dbReference type="InterPro" id="IPR042087">
    <property type="entry name" value="DNA_pol_B_thumb"/>
</dbReference>
<dbReference type="GO" id="GO:0051539">
    <property type="term" value="F:4 iron, 4 sulfur cluster binding"/>
    <property type="evidence" value="ECO:0007669"/>
    <property type="project" value="UniProtKB-KW"/>
</dbReference>
<dbReference type="EMBL" id="JANAWD010000149">
    <property type="protein sequence ID" value="KAJ3485558.1"/>
    <property type="molecule type" value="Genomic_DNA"/>
</dbReference>
<dbReference type="InterPro" id="IPR056435">
    <property type="entry name" value="DPOD/Z_N"/>
</dbReference>
<reference evidence="28" key="1">
    <citation type="submission" date="2022-07" db="EMBL/GenBank/DDBJ databases">
        <title>Genome Sequence of Physisporinus lineatus.</title>
        <authorList>
            <person name="Buettner E."/>
        </authorList>
    </citation>
    <scope>NUCLEOTIDE SEQUENCE</scope>
    <source>
        <strain evidence="28">VT162</strain>
    </source>
</reference>
<dbReference type="GO" id="GO:0000166">
    <property type="term" value="F:nucleotide binding"/>
    <property type="evidence" value="ECO:0007669"/>
    <property type="project" value="InterPro"/>
</dbReference>
<dbReference type="InterPro" id="IPR006133">
    <property type="entry name" value="DNA-dir_DNA_pol_B_exonuc"/>
</dbReference>
<evidence type="ECO:0000256" key="13">
    <source>
        <dbReference type="ARBA" id="ARBA00022833"/>
    </source>
</evidence>
<evidence type="ECO:0000313" key="28">
    <source>
        <dbReference type="EMBL" id="KAJ3485558.1"/>
    </source>
</evidence>
<evidence type="ECO:0000256" key="10">
    <source>
        <dbReference type="ARBA" id="ARBA00022723"/>
    </source>
</evidence>
<dbReference type="Gene3D" id="1.10.132.60">
    <property type="entry name" value="DNA polymerase family B, C-terminal domain"/>
    <property type="match status" value="1"/>
</dbReference>
<dbReference type="InterPro" id="IPR036397">
    <property type="entry name" value="RNaseH_sf"/>
</dbReference>
<keyword evidence="12" id="KW-0863">Zinc-finger</keyword>
<evidence type="ECO:0000256" key="3">
    <source>
        <dbReference type="ARBA" id="ARBA00004123"/>
    </source>
</evidence>
<dbReference type="InterPro" id="IPR056447">
    <property type="entry name" value="REV3_N"/>
</dbReference>
<feature type="compositionally biased region" description="Low complexity" evidence="23">
    <location>
        <begin position="710"/>
        <end position="729"/>
    </location>
</feature>
<dbReference type="InterPro" id="IPR023211">
    <property type="entry name" value="DNA_pol_palm_dom_sf"/>
</dbReference>
<evidence type="ECO:0000256" key="6">
    <source>
        <dbReference type="ARBA" id="ARBA00022485"/>
    </source>
</evidence>
<dbReference type="Gene3D" id="1.10.287.690">
    <property type="entry name" value="Helix hairpin bin"/>
    <property type="match status" value="1"/>
</dbReference>
<keyword evidence="16" id="KW-0411">Iron-sulfur</keyword>
<keyword evidence="18" id="KW-0234">DNA repair</keyword>
<dbReference type="InterPro" id="IPR012337">
    <property type="entry name" value="RNaseH-like_sf"/>
</dbReference>
<organism evidence="28 29">
    <name type="scientific">Meripilus lineatus</name>
    <dbReference type="NCBI Taxonomy" id="2056292"/>
    <lineage>
        <taxon>Eukaryota</taxon>
        <taxon>Fungi</taxon>
        <taxon>Dikarya</taxon>
        <taxon>Basidiomycota</taxon>
        <taxon>Agaricomycotina</taxon>
        <taxon>Agaricomycetes</taxon>
        <taxon>Polyporales</taxon>
        <taxon>Meripilaceae</taxon>
        <taxon>Meripilus</taxon>
    </lineage>
</organism>
<dbReference type="Gene3D" id="3.30.342.10">
    <property type="entry name" value="DNA Polymerase, chain B, domain 1"/>
    <property type="match status" value="1"/>
</dbReference>
<dbReference type="Gene3D" id="3.90.1600.10">
    <property type="entry name" value="Palm domain of DNA polymerase"/>
    <property type="match status" value="1"/>
</dbReference>
<keyword evidence="6" id="KW-0004">4Fe-4S</keyword>
<dbReference type="SUPFAM" id="SSF56672">
    <property type="entry name" value="DNA/RNA polymerases"/>
    <property type="match status" value="1"/>
</dbReference>
<proteinExistence type="inferred from homology"/>
<keyword evidence="8 22" id="KW-0548">Nucleotidyltransferase</keyword>
<dbReference type="GO" id="GO:0042276">
    <property type="term" value="P:error-prone translesion synthesis"/>
    <property type="evidence" value="ECO:0007669"/>
    <property type="project" value="TreeGrafter"/>
</dbReference>
<dbReference type="GO" id="GO:0003887">
    <property type="term" value="F:DNA-directed DNA polymerase activity"/>
    <property type="evidence" value="ECO:0007669"/>
    <property type="project" value="UniProtKB-KW"/>
</dbReference>
<dbReference type="FunFam" id="1.10.287.690:FF:000002">
    <property type="entry name" value="DNA polymerase zeta"/>
    <property type="match status" value="1"/>
</dbReference>
<dbReference type="InterPro" id="IPR008183">
    <property type="entry name" value="Aldose_1/G6P_1-epimerase"/>
</dbReference>
<dbReference type="InterPro" id="IPR025532">
    <property type="entry name" value="G6P_1-epimerase"/>
</dbReference>
<evidence type="ECO:0000256" key="9">
    <source>
        <dbReference type="ARBA" id="ARBA00022705"/>
    </source>
</evidence>
<keyword evidence="7 22" id="KW-0808">Transferase</keyword>
<feature type="region of interest" description="Disordered" evidence="23">
    <location>
        <begin position="680"/>
        <end position="758"/>
    </location>
</feature>
<dbReference type="SMART" id="SM00486">
    <property type="entry name" value="POLBc"/>
    <property type="match status" value="1"/>
</dbReference>
<dbReference type="GO" id="GO:0005975">
    <property type="term" value="P:carbohydrate metabolic process"/>
    <property type="evidence" value="ECO:0007669"/>
    <property type="project" value="InterPro"/>
</dbReference>
<dbReference type="Gene3D" id="3.30.420.10">
    <property type="entry name" value="Ribonuclease H-like superfamily/Ribonuclease H"/>
    <property type="match status" value="1"/>
</dbReference>
<evidence type="ECO:0000256" key="20">
    <source>
        <dbReference type="ARBA" id="ARBA00049244"/>
    </source>
</evidence>
<evidence type="ECO:0000256" key="16">
    <source>
        <dbReference type="ARBA" id="ARBA00023014"/>
    </source>
</evidence>
<dbReference type="Gene3D" id="2.70.98.10">
    <property type="match status" value="1"/>
</dbReference>
<keyword evidence="17 22" id="KW-0238">DNA-binding</keyword>
<evidence type="ECO:0000256" key="22">
    <source>
        <dbReference type="RuleBase" id="RU000442"/>
    </source>
</evidence>
<dbReference type="PANTHER" id="PTHR45812">
    <property type="entry name" value="DNA POLYMERASE ZETA CATALYTIC SUBUNIT"/>
    <property type="match status" value="1"/>
</dbReference>
<name>A0AAD5YEE5_9APHY</name>
<dbReference type="Pfam" id="PF01263">
    <property type="entry name" value="Aldose_epim"/>
    <property type="match status" value="1"/>
</dbReference>
<dbReference type="CDD" id="cd05534">
    <property type="entry name" value="POLBc_zeta"/>
    <property type="match status" value="1"/>
</dbReference>
<keyword evidence="14 22" id="KW-0239">DNA-directed DNA polymerase</keyword>
<comment type="similarity">
    <text evidence="4 22">Belongs to the DNA polymerase type-B family.</text>
</comment>
<gene>
    <name evidence="28" type="ORF">NLI96_g4862</name>
</gene>
<keyword evidence="10" id="KW-0479">Metal-binding</keyword>
<keyword evidence="13" id="KW-0862">Zinc</keyword>
<evidence type="ECO:0000256" key="21">
    <source>
        <dbReference type="ARBA" id="ARBA00066055"/>
    </source>
</evidence>
<dbReference type="GO" id="GO:0005634">
    <property type="term" value="C:nucleus"/>
    <property type="evidence" value="ECO:0007669"/>
    <property type="project" value="UniProtKB-SubCell"/>
</dbReference>
<keyword evidence="29" id="KW-1185">Reference proteome</keyword>
<feature type="domain" description="DNA polymerase zeta catalytic subunit N-terminal" evidence="27">
    <location>
        <begin position="313"/>
        <end position="358"/>
    </location>
</feature>
<evidence type="ECO:0000256" key="7">
    <source>
        <dbReference type="ARBA" id="ARBA00022679"/>
    </source>
</evidence>
<comment type="similarity">
    <text evidence="5">Belongs to the glucose-6-phosphate 1-epimerase family.</text>
</comment>
<dbReference type="GO" id="GO:0006260">
    <property type="term" value="P:DNA replication"/>
    <property type="evidence" value="ECO:0007669"/>
    <property type="project" value="UniProtKB-KW"/>
</dbReference>
<evidence type="ECO:0000259" key="26">
    <source>
        <dbReference type="Pfam" id="PF24055"/>
    </source>
</evidence>
<dbReference type="Proteomes" id="UP001212997">
    <property type="component" value="Unassembled WGS sequence"/>
</dbReference>
<dbReference type="InterPro" id="IPR006134">
    <property type="entry name" value="DNA-dir_DNA_pol_B_multi_dom"/>
</dbReference>
<dbReference type="SUPFAM" id="SSF53098">
    <property type="entry name" value="Ribonuclease H-like"/>
    <property type="match status" value="1"/>
</dbReference>
<sequence length="1791" mass="201317">MPVQQHSDKLVLNHPSGSSAEILFYGATVVSWKSGSQGGSEVAERLFVSSKAALDGSKPVRGGIPVVFPCFGAPVHPEHTKLAQHGFARNEVWTYDSIVMDNEAGVSVRLSEVISLLSRTIGSHRLALEPTDSIKQRFSKSFHLAYVVTLAEHQISTDLHVKNTATSEPLEFQALLHSYIRVPANEVLIKPLKGVSYLDKTEASEELRARPKVEERDAVDVKWFTDSVYEGAPGKYELSWHSNLVEIRAHGFPNVVVWNPQKEAGEKIGDMENGGWEKYVCVEPGYVRGFVHLKAGETWLAFMNSQNSQEATLHVRINQIDYTVVPTGDLDNSVLPKVPVIRIYGNSSTGKKTCAHIHQVYPYFFVEYSGKLRPDSVHGYIAKLTRSLNHAIAVSLKRNPDSKNSRFVRGILLVKGVHFYGFHTSYSPFLKIHIADPAFVNRAATIMQSGTVMKTKFRVFESHLSYILQFLCDYGLYGCGWIDLAEVWQRGIDEDQSYEEYGASTGNPVFKPSPYYRQTRMLLEVDVEAHQILNRHRINARNVHHKLSIPATPMPSEPLVISVSELWEDERRRRVALGLSPSPEVPKDLSDSSRTPRSEWIAEARWWDEVRNRIEKERDMEKIIPRPSEADNPFASVTGQTQEQIVDTADVDVDEGMLSSQAVKYGDIELIRENSPVVFASTHGTPTKSPHPTPGVREKLARPSLKRSSPRPSAMLSFKSSQDSNFSSSPPVTPKKRKLNNSRATPVPIVDLSPENPFLDRESRYSQPLERAPVSLASRRVAFAFPEPVDSSPESIVHEGPSRSREHLSDSTHHGMEEPSDVSHAFSRKRLKMIHSASFISDFTSQSTSNVARLSRMSRPTSTPFASFSRGYRSNDYTYQYSRSPPTKSELLDSLEEYGLPSKVYKDPYYSKASDAPDRPREYAGLLFYIKGGEGVGALEEWTPSADKQDHAFSQPLPKDGVVFTSNDVWGWEFANSPPNRKEVSRWLREEGREILVPERRQHPSQIEGPTQVNVYGLKTTPTLPGNAVAREKGNMGLLSLEVFAPSRGRKLPDPNEDEIVAVFWSFHDTNVQRADVGSPFQCESGVIVVGNEYVNERKLRDWKLDVVRSELDLLNRIVDVVQELDPDIVVGWEVQATSWGYLAARGRTYGQDLVPQNLTGVLKLYLGLDIGEQISRAPGRSLGGGSDQWDLRTNSTFKVEVQSLTTLRRNALIDTPRTPRYHQATLTMWYRSSTPEHQSRVLRYFSDRTSMTLEILDVSEIVTKNAEFARVFGVDFFSVLSRGSQYKVESFMFRIAKPESFVLLSPSKEDVGKQNAAECMPLIMEPLSAFYKGPLVVLDFQSLYPSVMIAYNYCYSTCVGRVAEFKGQNKIGVTDLHQPPGLLETLHDHITIAPNGIVYVKPEVRKGLLSRMLTELLDTRVMVKHAMKSAKDDKALKKVLDARQLGLKFIANVTYGYTSASYSGRMPAVEIADSIVQSGRETLEKAIRTIDSTKRWGAKVVYGDTDSLFIYLQGKTKEQAFRIGQDIADTITSTNPSPIKLKFEKVYLPCVLLAKKRYVGFKYENPDDEEPVFDAKGIETVRRDGVPAQQKMTEACLKLLFRTQDLSQVKEYCRSSWARIIDNKVSIQDFIFAKEVKMGTYSEKGPPPPGVTVAARKMVADPNDEPQYGDRIPYVILRGDPGTRLVDRAATPEELLDDSQKRIDASYYITRVLIPPLERIFNLMGADIRNWYDEMPKTLRVDEVDEISLSPRKSKALDVLNKLRIEDHLVRSRCLTCNSPTASGTISIAF</sequence>
<dbReference type="Pfam" id="PF24065">
    <property type="entry name" value="REV3_N"/>
    <property type="match status" value="1"/>
</dbReference>
<feature type="domain" description="DNA-directed DNA polymerase family B exonuclease" evidence="25">
    <location>
        <begin position="1036"/>
        <end position="1150"/>
    </location>
</feature>
<evidence type="ECO:0000256" key="14">
    <source>
        <dbReference type="ARBA" id="ARBA00022932"/>
    </source>
</evidence>
<keyword evidence="11" id="KW-0227">DNA damage</keyword>
<dbReference type="GO" id="GO:0008270">
    <property type="term" value="F:zinc ion binding"/>
    <property type="evidence" value="ECO:0007669"/>
    <property type="project" value="UniProtKB-KW"/>
</dbReference>
<dbReference type="InterPro" id="IPR043502">
    <property type="entry name" value="DNA/RNA_pol_sf"/>
</dbReference>
<dbReference type="GO" id="GO:0030246">
    <property type="term" value="F:carbohydrate binding"/>
    <property type="evidence" value="ECO:0007669"/>
    <property type="project" value="InterPro"/>
</dbReference>
<comment type="cofactor">
    <cofactor evidence="2">
        <name>[4Fe-4S] cluster</name>
        <dbReference type="ChEBI" id="CHEBI:49883"/>
    </cofactor>
</comment>
<dbReference type="InterPro" id="IPR030559">
    <property type="entry name" value="PolZ_Rev3"/>
</dbReference>
<evidence type="ECO:0000256" key="5">
    <source>
        <dbReference type="ARBA" id="ARBA00005866"/>
    </source>
</evidence>
<comment type="subunit">
    <text evidence="21">Forms DNA polymerase zeta with REV7.</text>
</comment>
<dbReference type="Pfam" id="PF00136">
    <property type="entry name" value="DNA_pol_B"/>
    <property type="match status" value="1"/>
</dbReference>
<dbReference type="InterPro" id="IPR011013">
    <property type="entry name" value="Gal_mutarotase_sf_dom"/>
</dbReference>
<evidence type="ECO:0000256" key="2">
    <source>
        <dbReference type="ARBA" id="ARBA00001966"/>
    </source>
</evidence>
<dbReference type="PROSITE" id="PS00116">
    <property type="entry name" value="DNA_POLYMERASE_B"/>
    <property type="match status" value="1"/>
</dbReference>
<evidence type="ECO:0000256" key="4">
    <source>
        <dbReference type="ARBA" id="ARBA00005755"/>
    </source>
</evidence>
<comment type="catalytic activity">
    <reaction evidence="20 22">
        <text>DNA(n) + a 2'-deoxyribonucleoside 5'-triphosphate = DNA(n+1) + diphosphate</text>
        <dbReference type="Rhea" id="RHEA:22508"/>
        <dbReference type="Rhea" id="RHEA-COMP:17339"/>
        <dbReference type="Rhea" id="RHEA-COMP:17340"/>
        <dbReference type="ChEBI" id="CHEBI:33019"/>
        <dbReference type="ChEBI" id="CHEBI:61560"/>
        <dbReference type="ChEBI" id="CHEBI:173112"/>
        <dbReference type="EC" id="2.7.7.7"/>
    </reaction>
</comment>
<evidence type="ECO:0000256" key="8">
    <source>
        <dbReference type="ARBA" id="ARBA00022695"/>
    </source>
</evidence>
<dbReference type="Pfam" id="PF24055">
    <property type="entry name" value="POL3_N"/>
    <property type="match status" value="1"/>
</dbReference>
<dbReference type="Pfam" id="PF03104">
    <property type="entry name" value="DNA_pol_B_exo1"/>
    <property type="match status" value="1"/>
</dbReference>
<dbReference type="EC" id="2.7.7.7" evidence="22"/>
<dbReference type="InterPro" id="IPR014718">
    <property type="entry name" value="GH-type_carb-bd"/>
</dbReference>
<evidence type="ECO:0000256" key="19">
    <source>
        <dbReference type="ARBA" id="ARBA00023242"/>
    </source>
</evidence>
<dbReference type="GO" id="GO:0000724">
    <property type="term" value="P:double-strand break repair via homologous recombination"/>
    <property type="evidence" value="ECO:0007669"/>
    <property type="project" value="TreeGrafter"/>
</dbReference>
<dbReference type="PRINTS" id="PR00106">
    <property type="entry name" value="DNAPOLB"/>
</dbReference>
<evidence type="ECO:0000259" key="25">
    <source>
        <dbReference type="Pfam" id="PF03104"/>
    </source>
</evidence>
<evidence type="ECO:0000259" key="24">
    <source>
        <dbReference type="Pfam" id="PF00136"/>
    </source>
</evidence>
<feature type="compositionally biased region" description="Basic and acidic residues" evidence="23">
    <location>
        <begin position="796"/>
        <end position="817"/>
    </location>
</feature>
<dbReference type="GO" id="GO:0016035">
    <property type="term" value="C:zeta DNA polymerase complex"/>
    <property type="evidence" value="ECO:0007669"/>
    <property type="project" value="InterPro"/>
</dbReference>
<evidence type="ECO:0000256" key="18">
    <source>
        <dbReference type="ARBA" id="ARBA00023204"/>
    </source>
</evidence>
<accession>A0AAD5YEE5</accession>
<dbReference type="PANTHER" id="PTHR45812:SF1">
    <property type="entry name" value="DNA POLYMERASE ZETA CATALYTIC SUBUNIT"/>
    <property type="match status" value="1"/>
</dbReference>
<evidence type="ECO:0000259" key="27">
    <source>
        <dbReference type="Pfam" id="PF24065"/>
    </source>
</evidence>
<keyword evidence="15" id="KW-0408">Iron</keyword>
<feature type="domain" description="DNA-directed DNA polymerase family B multifunctional" evidence="24">
    <location>
        <begin position="1277"/>
        <end position="1723"/>
    </location>
</feature>
<dbReference type="FunFam" id="1.10.132.60:FF:000007">
    <property type="entry name" value="DNA polymerase"/>
    <property type="match status" value="1"/>
</dbReference>
<evidence type="ECO:0000256" key="23">
    <source>
        <dbReference type="SAM" id="MobiDB-lite"/>
    </source>
</evidence>
<keyword evidence="9 22" id="KW-0235">DNA replication</keyword>
<dbReference type="InterPro" id="IPR006172">
    <property type="entry name" value="DNA-dir_DNA_pol_B"/>
</dbReference>